<name>A0A8D8YM77_9HEMI</name>
<evidence type="ECO:0000313" key="2">
    <source>
        <dbReference type="EMBL" id="CAG6731480.1"/>
    </source>
</evidence>
<sequence length="125" mass="14202">MTEKAKREENKESKKTAVEEKFRKAELGSFATADCDKLNLINLHLTILPVPVTCFLIRTIFYSFNRASLQLLLQFIGVLSSLIWRSNQLNSILSQILSEKSIAQNAFISTCSKFHYSACTFLATY</sequence>
<feature type="transmembrane region" description="Helical" evidence="1">
    <location>
        <begin position="40"/>
        <end position="61"/>
    </location>
</feature>
<proteinExistence type="predicted"/>
<accession>A0A8D8YM77</accession>
<keyword evidence="1" id="KW-1133">Transmembrane helix</keyword>
<keyword evidence="1" id="KW-0472">Membrane</keyword>
<dbReference type="AlphaFoldDB" id="A0A8D8YM77"/>
<organism evidence="2">
    <name type="scientific">Cacopsylla melanoneura</name>
    <dbReference type="NCBI Taxonomy" id="428564"/>
    <lineage>
        <taxon>Eukaryota</taxon>
        <taxon>Metazoa</taxon>
        <taxon>Ecdysozoa</taxon>
        <taxon>Arthropoda</taxon>
        <taxon>Hexapoda</taxon>
        <taxon>Insecta</taxon>
        <taxon>Pterygota</taxon>
        <taxon>Neoptera</taxon>
        <taxon>Paraneoptera</taxon>
        <taxon>Hemiptera</taxon>
        <taxon>Sternorrhyncha</taxon>
        <taxon>Psylloidea</taxon>
        <taxon>Psyllidae</taxon>
        <taxon>Psyllinae</taxon>
        <taxon>Cacopsylla</taxon>
    </lineage>
</organism>
<keyword evidence="1" id="KW-0812">Transmembrane</keyword>
<reference evidence="2" key="1">
    <citation type="submission" date="2021-05" db="EMBL/GenBank/DDBJ databases">
        <authorList>
            <person name="Alioto T."/>
            <person name="Alioto T."/>
            <person name="Gomez Garrido J."/>
        </authorList>
    </citation>
    <scope>NUCLEOTIDE SEQUENCE</scope>
</reference>
<dbReference type="EMBL" id="HBUF01384143">
    <property type="protein sequence ID" value="CAG6731480.1"/>
    <property type="molecule type" value="Transcribed_RNA"/>
</dbReference>
<protein>
    <submittedName>
        <fullName evidence="2">Uncharacterized protein</fullName>
    </submittedName>
</protein>
<evidence type="ECO:0000256" key="1">
    <source>
        <dbReference type="SAM" id="Phobius"/>
    </source>
</evidence>